<keyword evidence="3" id="KW-0862">Zinc</keyword>
<accession>A0A6G7YQ90</accession>
<name>A0A6G7YQ90_9SPHN</name>
<dbReference type="InterPro" id="IPR006913">
    <property type="entry name" value="CENP-V/GFA"/>
</dbReference>
<evidence type="ECO:0000256" key="1">
    <source>
        <dbReference type="ARBA" id="ARBA00005495"/>
    </source>
</evidence>
<dbReference type="EMBL" id="CP049869">
    <property type="protein sequence ID" value="QIK78897.1"/>
    <property type="molecule type" value="Genomic_DNA"/>
</dbReference>
<keyword evidence="7" id="KW-1185">Reference proteome</keyword>
<dbReference type="RefSeq" id="WP_166411288.1">
    <property type="nucleotide sequence ID" value="NZ_CP049869.1"/>
</dbReference>
<evidence type="ECO:0000313" key="7">
    <source>
        <dbReference type="Proteomes" id="UP000503222"/>
    </source>
</evidence>
<evidence type="ECO:0000259" key="5">
    <source>
        <dbReference type="PROSITE" id="PS51891"/>
    </source>
</evidence>
<dbReference type="PANTHER" id="PTHR33337:SF40">
    <property type="entry name" value="CENP-V_GFA DOMAIN-CONTAINING PROTEIN-RELATED"/>
    <property type="match status" value="1"/>
</dbReference>
<dbReference type="AlphaFoldDB" id="A0A6G7YQ90"/>
<dbReference type="GO" id="GO:0016846">
    <property type="term" value="F:carbon-sulfur lyase activity"/>
    <property type="evidence" value="ECO:0007669"/>
    <property type="project" value="InterPro"/>
</dbReference>
<dbReference type="Proteomes" id="UP000503222">
    <property type="component" value="Chromosome"/>
</dbReference>
<evidence type="ECO:0000256" key="3">
    <source>
        <dbReference type="ARBA" id="ARBA00022833"/>
    </source>
</evidence>
<dbReference type="SUPFAM" id="SSF51316">
    <property type="entry name" value="Mss4-like"/>
    <property type="match status" value="1"/>
</dbReference>
<gene>
    <name evidence="6" type="ORF">G7077_08305</name>
</gene>
<dbReference type="Pfam" id="PF04828">
    <property type="entry name" value="GFA"/>
    <property type="match status" value="1"/>
</dbReference>
<comment type="similarity">
    <text evidence="1">Belongs to the Gfa family.</text>
</comment>
<evidence type="ECO:0000256" key="4">
    <source>
        <dbReference type="ARBA" id="ARBA00023239"/>
    </source>
</evidence>
<feature type="domain" description="CENP-V/GFA" evidence="5">
    <location>
        <begin position="3"/>
        <end position="113"/>
    </location>
</feature>
<dbReference type="Gene3D" id="3.90.1590.10">
    <property type="entry name" value="glutathione-dependent formaldehyde- activating enzyme (gfa)"/>
    <property type="match status" value="1"/>
</dbReference>
<keyword evidence="4" id="KW-0456">Lyase</keyword>
<organism evidence="6 7">
    <name type="scientific">Sphingomonas piscis</name>
    <dbReference type="NCBI Taxonomy" id="2714943"/>
    <lineage>
        <taxon>Bacteria</taxon>
        <taxon>Pseudomonadati</taxon>
        <taxon>Pseudomonadota</taxon>
        <taxon>Alphaproteobacteria</taxon>
        <taxon>Sphingomonadales</taxon>
        <taxon>Sphingomonadaceae</taxon>
        <taxon>Sphingomonas</taxon>
    </lineage>
</organism>
<dbReference type="PANTHER" id="PTHR33337">
    <property type="entry name" value="GFA DOMAIN-CONTAINING PROTEIN"/>
    <property type="match status" value="1"/>
</dbReference>
<evidence type="ECO:0000313" key="6">
    <source>
        <dbReference type="EMBL" id="QIK78897.1"/>
    </source>
</evidence>
<dbReference type="PROSITE" id="PS51891">
    <property type="entry name" value="CENP_V_GFA"/>
    <property type="match status" value="1"/>
</dbReference>
<proteinExistence type="inferred from homology"/>
<dbReference type="InterPro" id="IPR011057">
    <property type="entry name" value="Mss4-like_sf"/>
</dbReference>
<sequence length="131" mass="14083">MSVRASCSCGQLRATANGTPVRVSACHCNACKKRTGSAFSAQARWIEADVTTEGRSTVFTRIAESGNPADFHFCSDCGATVFFSTRNLPGTVAIPLGVLDDPFALRPNISIFEEVKQSWVTILGDDVEHID</sequence>
<dbReference type="KEGG" id="spii:G7077_08305"/>
<keyword evidence="2" id="KW-0479">Metal-binding</keyword>
<evidence type="ECO:0000256" key="2">
    <source>
        <dbReference type="ARBA" id="ARBA00022723"/>
    </source>
</evidence>
<dbReference type="GO" id="GO:0046872">
    <property type="term" value="F:metal ion binding"/>
    <property type="evidence" value="ECO:0007669"/>
    <property type="project" value="UniProtKB-KW"/>
</dbReference>
<protein>
    <submittedName>
        <fullName evidence="6">GFA family protein</fullName>
    </submittedName>
</protein>
<reference evidence="6 7" key="1">
    <citation type="submission" date="2020-03" db="EMBL/GenBank/DDBJ databases">
        <title>Sphingomonas sp. nov., isolated from fish.</title>
        <authorList>
            <person name="Hyun D.-W."/>
            <person name="Bae J.-W."/>
        </authorList>
    </citation>
    <scope>NUCLEOTIDE SEQUENCE [LARGE SCALE GENOMIC DNA]</scope>
    <source>
        <strain evidence="6 7">HDW15B</strain>
    </source>
</reference>